<name>A7F436_SCLS1</name>
<accession>A7F436</accession>
<protein>
    <submittedName>
        <fullName evidence="1">Uncharacterized protein</fullName>
    </submittedName>
</protein>
<dbReference type="Proteomes" id="UP000001312">
    <property type="component" value="Unassembled WGS sequence"/>
</dbReference>
<dbReference type="AlphaFoldDB" id="A7F436"/>
<dbReference type="EMBL" id="CH476640">
    <property type="protein sequence ID" value="EDN97507.1"/>
    <property type="molecule type" value="Genomic_DNA"/>
</dbReference>
<sequence>MYDAKAKGETALKKYLALPAVERRRPIWLIRGIENGMRGIGVHQKSQTPPSLFVLYRVKPLMPFQQMHLDTKVLGDNAVEFDPRVFLNNLSFVGSTTYCLFGAGNWFPEMDDFISSGGVMNPRLENDLMISVRHASKTLTYVRTDRSRSNVQEIAFDRTTSQQSNRSKLRNDPHTRRLLSTYKTNCEI</sequence>
<reference evidence="2" key="1">
    <citation type="journal article" date="2011" name="PLoS Genet.">
        <title>Genomic analysis of the necrotrophic fungal pathogens Sclerotinia sclerotiorum and Botrytis cinerea.</title>
        <authorList>
            <person name="Amselem J."/>
            <person name="Cuomo C.A."/>
            <person name="van Kan J.A."/>
            <person name="Viaud M."/>
            <person name="Benito E.P."/>
            <person name="Couloux A."/>
            <person name="Coutinho P.M."/>
            <person name="de Vries R.P."/>
            <person name="Dyer P.S."/>
            <person name="Fillinger S."/>
            <person name="Fournier E."/>
            <person name="Gout L."/>
            <person name="Hahn M."/>
            <person name="Kohn L."/>
            <person name="Lapalu N."/>
            <person name="Plummer K.M."/>
            <person name="Pradier J.M."/>
            <person name="Quevillon E."/>
            <person name="Sharon A."/>
            <person name="Simon A."/>
            <person name="ten Have A."/>
            <person name="Tudzynski B."/>
            <person name="Tudzynski P."/>
            <person name="Wincker P."/>
            <person name="Andrew M."/>
            <person name="Anthouard V."/>
            <person name="Beever R.E."/>
            <person name="Beffa R."/>
            <person name="Benoit I."/>
            <person name="Bouzid O."/>
            <person name="Brault B."/>
            <person name="Chen Z."/>
            <person name="Choquer M."/>
            <person name="Collemare J."/>
            <person name="Cotton P."/>
            <person name="Danchin E.G."/>
            <person name="Da Silva C."/>
            <person name="Gautier A."/>
            <person name="Giraud C."/>
            <person name="Giraud T."/>
            <person name="Gonzalez C."/>
            <person name="Grossetete S."/>
            <person name="Guldener U."/>
            <person name="Henrissat B."/>
            <person name="Howlett B.J."/>
            <person name="Kodira C."/>
            <person name="Kretschmer M."/>
            <person name="Lappartient A."/>
            <person name="Leroch M."/>
            <person name="Levis C."/>
            <person name="Mauceli E."/>
            <person name="Neuveglise C."/>
            <person name="Oeser B."/>
            <person name="Pearson M."/>
            <person name="Poulain J."/>
            <person name="Poussereau N."/>
            <person name="Quesneville H."/>
            <person name="Rascle C."/>
            <person name="Schumacher J."/>
            <person name="Segurens B."/>
            <person name="Sexton A."/>
            <person name="Silva E."/>
            <person name="Sirven C."/>
            <person name="Soanes D.M."/>
            <person name="Talbot N.J."/>
            <person name="Templeton M."/>
            <person name="Yandava C."/>
            <person name="Yarden O."/>
            <person name="Zeng Q."/>
            <person name="Rollins J.A."/>
            <person name="Lebrun M.H."/>
            <person name="Dickman M."/>
        </authorList>
    </citation>
    <scope>NUCLEOTIDE SEQUENCE [LARGE SCALE GENOMIC DNA]</scope>
    <source>
        <strain evidence="2">ATCC 18683 / 1980 / Ss-1</strain>
    </source>
</reference>
<gene>
    <name evidence="1" type="ORF">SS1G_12032</name>
</gene>
<keyword evidence="2" id="KW-1185">Reference proteome</keyword>
<dbReference type="KEGG" id="ssl:SS1G_12032"/>
<dbReference type="InParanoid" id="A7F436"/>
<organism evidence="1 2">
    <name type="scientific">Sclerotinia sclerotiorum (strain ATCC 18683 / 1980 / Ss-1)</name>
    <name type="common">White mold</name>
    <name type="synonym">Whetzelinia sclerotiorum</name>
    <dbReference type="NCBI Taxonomy" id="665079"/>
    <lineage>
        <taxon>Eukaryota</taxon>
        <taxon>Fungi</taxon>
        <taxon>Dikarya</taxon>
        <taxon>Ascomycota</taxon>
        <taxon>Pezizomycotina</taxon>
        <taxon>Leotiomycetes</taxon>
        <taxon>Helotiales</taxon>
        <taxon>Sclerotiniaceae</taxon>
        <taxon>Sclerotinia</taxon>
    </lineage>
</organism>
<evidence type="ECO:0000313" key="1">
    <source>
        <dbReference type="EMBL" id="EDN97507.1"/>
    </source>
</evidence>
<proteinExistence type="predicted"/>
<dbReference type="RefSeq" id="XP_001587003.1">
    <property type="nucleotide sequence ID" value="XM_001586953.1"/>
</dbReference>
<evidence type="ECO:0000313" key="2">
    <source>
        <dbReference type="Proteomes" id="UP000001312"/>
    </source>
</evidence>
<dbReference type="GeneID" id="5482997"/>